<feature type="non-terminal residue" evidence="2">
    <location>
        <position position="1"/>
    </location>
</feature>
<dbReference type="AlphaFoldDB" id="X0V6G2"/>
<name>X0V6G2_9ZZZZ</name>
<feature type="transmembrane region" description="Helical" evidence="1">
    <location>
        <begin position="61"/>
        <end position="81"/>
    </location>
</feature>
<protein>
    <recommendedName>
        <fullName evidence="3">O-antigen polymerase</fullName>
    </recommendedName>
</protein>
<accession>X0V6G2</accession>
<sequence>PARYAYADPTQFRAVGGVWYESWYVKTVLELGLPGFVVILLLFFTLIKRSCLNHIRLKDPILSHVSTALLAFLLWNMIYLLKAQFVDIDPINVYFWLFAGMLMKLPVLERKIEFTIVSREQGGSF</sequence>
<reference evidence="2" key="1">
    <citation type="journal article" date="2014" name="Front. Microbiol.">
        <title>High frequency of phylogenetically diverse reductive dehalogenase-homologous genes in deep subseafloor sedimentary metagenomes.</title>
        <authorList>
            <person name="Kawai M."/>
            <person name="Futagami T."/>
            <person name="Toyoda A."/>
            <person name="Takaki Y."/>
            <person name="Nishi S."/>
            <person name="Hori S."/>
            <person name="Arai W."/>
            <person name="Tsubouchi T."/>
            <person name="Morono Y."/>
            <person name="Uchiyama I."/>
            <person name="Ito T."/>
            <person name="Fujiyama A."/>
            <person name="Inagaki F."/>
            <person name="Takami H."/>
        </authorList>
    </citation>
    <scope>NUCLEOTIDE SEQUENCE</scope>
    <source>
        <strain evidence="2">Expedition CK06-06</strain>
    </source>
</reference>
<evidence type="ECO:0008006" key="3">
    <source>
        <dbReference type="Google" id="ProtNLM"/>
    </source>
</evidence>
<dbReference type="EMBL" id="BARS01028402">
    <property type="protein sequence ID" value="GAG08068.1"/>
    <property type="molecule type" value="Genomic_DNA"/>
</dbReference>
<comment type="caution">
    <text evidence="2">The sequence shown here is derived from an EMBL/GenBank/DDBJ whole genome shotgun (WGS) entry which is preliminary data.</text>
</comment>
<evidence type="ECO:0000313" key="2">
    <source>
        <dbReference type="EMBL" id="GAG08068.1"/>
    </source>
</evidence>
<feature type="transmembrane region" description="Helical" evidence="1">
    <location>
        <begin position="93"/>
        <end position="109"/>
    </location>
</feature>
<keyword evidence="1" id="KW-0472">Membrane</keyword>
<evidence type="ECO:0000256" key="1">
    <source>
        <dbReference type="SAM" id="Phobius"/>
    </source>
</evidence>
<feature type="transmembrane region" description="Helical" evidence="1">
    <location>
        <begin position="31"/>
        <end position="49"/>
    </location>
</feature>
<keyword evidence="1" id="KW-0812">Transmembrane</keyword>
<proteinExistence type="predicted"/>
<keyword evidence="1" id="KW-1133">Transmembrane helix</keyword>
<organism evidence="2">
    <name type="scientific">marine sediment metagenome</name>
    <dbReference type="NCBI Taxonomy" id="412755"/>
    <lineage>
        <taxon>unclassified sequences</taxon>
        <taxon>metagenomes</taxon>
        <taxon>ecological metagenomes</taxon>
    </lineage>
</organism>
<gene>
    <name evidence="2" type="ORF">S01H1_44524</name>
</gene>